<dbReference type="Gene3D" id="1.10.510.10">
    <property type="entry name" value="Transferase(Phosphotransferase) domain 1"/>
    <property type="match status" value="1"/>
</dbReference>
<dbReference type="SMART" id="SM00220">
    <property type="entry name" value="S_TKc"/>
    <property type="match status" value="1"/>
</dbReference>
<dbReference type="PROSITE" id="PS50012">
    <property type="entry name" value="RCC1_3"/>
    <property type="match status" value="5"/>
</dbReference>
<dbReference type="InterPro" id="IPR011009">
    <property type="entry name" value="Kinase-like_dom_sf"/>
</dbReference>
<evidence type="ECO:0000256" key="9">
    <source>
        <dbReference type="ARBA" id="ARBA00022723"/>
    </source>
</evidence>
<comment type="cofactor">
    <cofactor evidence="1">
        <name>Mg(2+)</name>
        <dbReference type="ChEBI" id="CHEBI:18420"/>
    </cofactor>
</comment>
<evidence type="ECO:0000256" key="6">
    <source>
        <dbReference type="ARBA" id="ARBA00022527"/>
    </source>
</evidence>
<protein>
    <recommendedName>
        <fullName evidence="4">non-specific serine/threonine protein kinase</fullName>
        <ecNumber evidence="4">2.7.11.1</ecNumber>
    </recommendedName>
</protein>
<organism evidence="19 20">
    <name type="scientific">Porites evermanni</name>
    <dbReference type="NCBI Taxonomy" id="104178"/>
    <lineage>
        <taxon>Eukaryota</taxon>
        <taxon>Metazoa</taxon>
        <taxon>Cnidaria</taxon>
        <taxon>Anthozoa</taxon>
        <taxon>Hexacorallia</taxon>
        <taxon>Scleractinia</taxon>
        <taxon>Fungiina</taxon>
        <taxon>Poritidae</taxon>
        <taxon>Porites</taxon>
    </lineage>
</organism>
<feature type="repeat" description="RCC1" evidence="15">
    <location>
        <begin position="438"/>
        <end position="489"/>
    </location>
</feature>
<name>A0ABN8MJK2_9CNID</name>
<feature type="repeat" description="RCC1" evidence="15">
    <location>
        <begin position="542"/>
        <end position="599"/>
    </location>
</feature>
<keyword evidence="12" id="KW-0418">Kinase</keyword>
<dbReference type="Pfam" id="PF25390">
    <property type="entry name" value="WD40_RLD"/>
    <property type="match status" value="1"/>
</dbReference>
<evidence type="ECO:0000259" key="18">
    <source>
        <dbReference type="PROSITE" id="PS50011"/>
    </source>
</evidence>
<evidence type="ECO:0000256" key="16">
    <source>
        <dbReference type="PROSITE-ProRule" id="PRU10141"/>
    </source>
</evidence>
<evidence type="ECO:0000256" key="2">
    <source>
        <dbReference type="ARBA" id="ARBA00004496"/>
    </source>
</evidence>
<dbReference type="InterPro" id="IPR051997">
    <property type="entry name" value="STK_NEK"/>
</dbReference>
<feature type="repeat" description="RCC1" evidence="15">
    <location>
        <begin position="600"/>
        <end position="651"/>
    </location>
</feature>
<dbReference type="InterPro" id="IPR000408">
    <property type="entry name" value="Reg_chr_condens"/>
</dbReference>
<dbReference type="CDD" id="cd08220">
    <property type="entry name" value="STKc_Nek8"/>
    <property type="match status" value="1"/>
</dbReference>
<dbReference type="SUPFAM" id="SSF50985">
    <property type="entry name" value="RCC1/BLIP-II"/>
    <property type="match status" value="1"/>
</dbReference>
<keyword evidence="20" id="KW-1185">Reference proteome</keyword>
<evidence type="ECO:0000256" key="11">
    <source>
        <dbReference type="ARBA" id="ARBA00022741"/>
    </source>
</evidence>
<comment type="caution">
    <text evidence="19">The sequence shown here is derived from an EMBL/GenBank/DDBJ whole genome shotgun (WGS) entry which is preliminary data.</text>
</comment>
<evidence type="ECO:0000313" key="19">
    <source>
        <dbReference type="EMBL" id="CAH3029702.1"/>
    </source>
</evidence>
<evidence type="ECO:0000256" key="8">
    <source>
        <dbReference type="ARBA" id="ARBA00022679"/>
    </source>
</evidence>
<evidence type="ECO:0000256" key="10">
    <source>
        <dbReference type="ARBA" id="ARBA00022737"/>
    </source>
</evidence>
<feature type="region of interest" description="Disordered" evidence="17">
    <location>
        <begin position="281"/>
        <end position="311"/>
    </location>
</feature>
<evidence type="ECO:0000256" key="13">
    <source>
        <dbReference type="ARBA" id="ARBA00022840"/>
    </source>
</evidence>
<dbReference type="Pfam" id="PF00069">
    <property type="entry name" value="Pkinase"/>
    <property type="match status" value="1"/>
</dbReference>
<evidence type="ECO:0000313" key="20">
    <source>
        <dbReference type="Proteomes" id="UP001159427"/>
    </source>
</evidence>
<keyword evidence="11 16" id="KW-0547">Nucleotide-binding</keyword>
<comment type="subcellular location">
    <subcellularLocation>
        <location evidence="2">Cytoplasm</location>
    </subcellularLocation>
</comment>
<keyword evidence="9" id="KW-0479">Metal-binding</keyword>
<keyword evidence="13 16" id="KW-0067">ATP-binding</keyword>
<gene>
    <name evidence="19" type="ORF">PEVE_00036588</name>
</gene>
<evidence type="ECO:0000256" key="5">
    <source>
        <dbReference type="ARBA" id="ARBA00022490"/>
    </source>
</evidence>
<dbReference type="PRINTS" id="PR00633">
    <property type="entry name" value="RCCNDNSATION"/>
</dbReference>
<dbReference type="InterPro" id="IPR009091">
    <property type="entry name" value="RCC1/BLIP-II"/>
</dbReference>
<dbReference type="EC" id="2.7.11.1" evidence="4"/>
<sequence>MENYEKIKSIGRGAYGTVYLCRRKCDGRHVIIKDIPVEQMTGEERRAALNEVHVLQMLKHPNIIAYFDSFFGETSFMIAMEYAQGGTLHNLIEEREGKLLDEEEIIRLFVQILVAIYHVHKQKILHRDLKTQNILLNKTRKVVKIGDFGISKVLSSKSKAHSVIGTPCYISPELCEGKPYNQKSDIWALGCVLYELATLKRAFEASNLPALVLKIMKGNFNPISERYSEDMKNLVLSMLQVDPAKRPTLPQIMAQPLVVNALFNMGTDIGRVPCNRTPRPVAGISAAIPPTRARSSSTNRPTGTQIYRTSSSKSASLSLDGLSDMDAYSTKPLEPRYLVYHWGGGITTPTKLQLPQHDSDVVQVASGRTMKTGVTGGGRAIIWDSNKKAMDVSSDVTADRKKLLEDLWLPKFLEGQSGVTIVQVSCGDTFAACLTDRGILMTFGSGTHGSLGHGNYNDVLQAKIVEALIGFEVEQVSCGSAHVMVVTTDRELFAWGRGDNGRLGLGNQQSYPLPQPVGLEPGFTAKAVKCGVDCSFVLALNYRLLACGSNRCNKLALDSSQNTVEESQTFTPITARLLTADHVKAVTMGTSHAAVLTASGKCVTFGSNSFGQLGYDRAVSSREPQIVHALENKQLTLVSCGDTFTVAVSDEGEVFSWGKGSRGRLGYQTDEDCSTPKCLSLPLKLKVLSLCSSHCSTMLCGKVL</sequence>
<dbReference type="InterPro" id="IPR044120">
    <property type="entry name" value="STKc_Nek8"/>
</dbReference>
<comment type="similarity">
    <text evidence="3">Belongs to the protein kinase superfamily. NEK Ser/Thr protein kinase family. NIMA subfamily.</text>
</comment>
<keyword evidence="14" id="KW-0460">Magnesium</keyword>
<dbReference type="Gene3D" id="2.130.10.30">
    <property type="entry name" value="Regulator of chromosome condensation 1/beta-lactamase-inhibitor protein II"/>
    <property type="match status" value="2"/>
</dbReference>
<feature type="domain" description="Protein kinase" evidence="18">
    <location>
        <begin position="4"/>
        <end position="258"/>
    </location>
</feature>
<evidence type="ECO:0000256" key="12">
    <source>
        <dbReference type="ARBA" id="ARBA00022777"/>
    </source>
</evidence>
<feature type="compositionally biased region" description="Polar residues" evidence="17">
    <location>
        <begin position="293"/>
        <end position="309"/>
    </location>
</feature>
<dbReference type="SUPFAM" id="SSF56112">
    <property type="entry name" value="Protein kinase-like (PK-like)"/>
    <property type="match status" value="1"/>
</dbReference>
<keyword evidence="7" id="KW-0597">Phosphoprotein</keyword>
<dbReference type="EMBL" id="CALNXI010000587">
    <property type="protein sequence ID" value="CAH3029702.1"/>
    <property type="molecule type" value="Genomic_DNA"/>
</dbReference>
<evidence type="ECO:0000256" key="7">
    <source>
        <dbReference type="ARBA" id="ARBA00022553"/>
    </source>
</evidence>
<dbReference type="PROSITE" id="PS00108">
    <property type="entry name" value="PROTEIN_KINASE_ST"/>
    <property type="match status" value="1"/>
</dbReference>
<dbReference type="InterPro" id="IPR008271">
    <property type="entry name" value="Ser/Thr_kinase_AS"/>
</dbReference>
<evidence type="ECO:0000256" key="15">
    <source>
        <dbReference type="PROSITE-ProRule" id="PRU00235"/>
    </source>
</evidence>
<evidence type="ECO:0000256" key="4">
    <source>
        <dbReference type="ARBA" id="ARBA00012513"/>
    </source>
</evidence>
<dbReference type="PANTHER" id="PTHR44535:SF4">
    <property type="entry name" value="SERINE_THREONINE-PROTEIN KINASE NEK8"/>
    <property type="match status" value="1"/>
</dbReference>
<dbReference type="PANTHER" id="PTHR44535">
    <property type="entry name" value="PROTEIN CBG16200"/>
    <property type="match status" value="1"/>
</dbReference>
<feature type="repeat" description="RCC1" evidence="15">
    <location>
        <begin position="652"/>
        <end position="704"/>
    </location>
</feature>
<dbReference type="InterPro" id="IPR058923">
    <property type="entry name" value="RCC1-like_dom"/>
</dbReference>
<evidence type="ECO:0000256" key="17">
    <source>
        <dbReference type="SAM" id="MobiDB-lite"/>
    </source>
</evidence>
<dbReference type="PROSITE" id="PS00107">
    <property type="entry name" value="PROTEIN_KINASE_ATP"/>
    <property type="match status" value="1"/>
</dbReference>
<dbReference type="InterPro" id="IPR000719">
    <property type="entry name" value="Prot_kinase_dom"/>
</dbReference>
<feature type="repeat" description="RCC1" evidence="15">
    <location>
        <begin position="490"/>
        <end position="541"/>
    </location>
</feature>
<keyword evidence="10" id="KW-0677">Repeat</keyword>
<accession>A0ABN8MJK2</accession>
<evidence type="ECO:0000256" key="3">
    <source>
        <dbReference type="ARBA" id="ARBA00010886"/>
    </source>
</evidence>
<keyword evidence="8" id="KW-0808">Transferase</keyword>
<dbReference type="InterPro" id="IPR017441">
    <property type="entry name" value="Protein_kinase_ATP_BS"/>
</dbReference>
<keyword evidence="6" id="KW-0723">Serine/threonine-protein kinase</keyword>
<proteinExistence type="inferred from homology"/>
<dbReference type="Proteomes" id="UP001159427">
    <property type="component" value="Unassembled WGS sequence"/>
</dbReference>
<evidence type="ECO:0000256" key="1">
    <source>
        <dbReference type="ARBA" id="ARBA00001946"/>
    </source>
</evidence>
<dbReference type="Gene3D" id="3.30.200.20">
    <property type="entry name" value="Phosphorylase Kinase, domain 1"/>
    <property type="match status" value="1"/>
</dbReference>
<dbReference type="PROSITE" id="PS50011">
    <property type="entry name" value="PROTEIN_KINASE_DOM"/>
    <property type="match status" value="1"/>
</dbReference>
<feature type="binding site" evidence="16">
    <location>
        <position position="33"/>
    </location>
    <ligand>
        <name>ATP</name>
        <dbReference type="ChEBI" id="CHEBI:30616"/>
    </ligand>
</feature>
<evidence type="ECO:0000256" key="14">
    <source>
        <dbReference type="ARBA" id="ARBA00022842"/>
    </source>
</evidence>
<reference evidence="19 20" key="1">
    <citation type="submission" date="2022-05" db="EMBL/GenBank/DDBJ databases">
        <authorList>
            <consortium name="Genoscope - CEA"/>
            <person name="William W."/>
        </authorList>
    </citation>
    <scope>NUCLEOTIDE SEQUENCE [LARGE SCALE GENOMIC DNA]</scope>
</reference>
<keyword evidence="5" id="KW-0963">Cytoplasm</keyword>